<dbReference type="AlphaFoldDB" id="A0AAD7C2F9"/>
<evidence type="ECO:0000256" key="1">
    <source>
        <dbReference type="PROSITE-ProRule" id="PRU00042"/>
    </source>
</evidence>
<feature type="region of interest" description="Disordered" evidence="2">
    <location>
        <begin position="144"/>
        <end position="172"/>
    </location>
</feature>
<organism evidence="4 5">
    <name type="scientific">Roridomyces roridus</name>
    <dbReference type="NCBI Taxonomy" id="1738132"/>
    <lineage>
        <taxon>Eukaryota</taxon>
        <taxon>Fungi</taxon>
        <taxon>Dikarya</taxon>
        <taxon>Basidiomycota</taxon>
        <taxon>Agaricomycotina</taxon>
        <taxon>Agaricomycetes</taxon>
        <taxon>Agaricomycetidae</taxon>
        <taxon>Agaricales</taxon>
        <taxon>Marasmiineae</taxon>
        <taxon>Mycenaceae</taxon>
        <taxon>Roridomyces</taxon>
    </lineage>
</organism>
<evidence type="ECO:0000313" key="5">
    <source>
        <dbReference type="Proteomes" id="UP001221142"/>
    </source>
</evidence>
<dbReference type="EMBL" id="JARKIF010000006">
    <property type="protein sequence ID" value="KAJ7636876.1"/>
    <property type="molecule type" value="Genomic_DNA"/>
</dbReference>
<proteinExistence type="predicted"/>
<gene>
    <name evidence="4" type="ORF">FB45DRAFT_1056143</name>
</gene>
<dbReference type="GO" id="GO:0008270">
    <property type="term" value="F:zinc ion binding"/>
    <property type="evidence" value="ECO:0007669"/>
    <property type="project" value="UniProtKB-KW"/>
</dbReference>
<feature type="region of interest" description="Disordered" evidence="2">
    <location>
        <begin position="78"/>
        <end position="131"/>
    </location>
</feature>
<keyword evidence="5" id="KW-1185">Reference proteome</keyword>
<name>A0AAD7C2F9_9AGAR</name>
<keyword evidence="1" id="KW-0479">Metal-binding</keyword>
<protein>
    <recommendedName>
        <fullName evidence="3">C2H2-type domain-containing protein</fullName>
    </recommendedName>
</protein>
<feature type="compositionally biased region" description="Low complexity" evidence="2">
    <location>
        <begin position="85"/>
        <end position="112"/>
    </location>
</feature>
<feature type="domain" description="C2H2-type" evidence="3">
    <location>
        <begin position="31"/>
        <end position="61"/>
    </location>
</feature>
<dbReference type="InterPro" id="IPR013087">
    <property type="entry name" value="Znf_C2H2_type"/>
</dbReference>
<evidence type="ECO:0000313" key="4">
    <source>
        <dbReference type="EMBL" id="KAJ7636876.1"/>
    </source>
</evidence>
<keyword evidence="1" id="KW-0863">Zinc-finger</keyword>
<evidence type="ECO:0000259" key="3">
    <source>
        <dbReference type="PROSITE" id="PS50157"/>
    </source>
</evidence>
<accession>A0AAD7C2F9</accession>
<reference evidence="4" key="1">
    <citation type="submission" date="2023-03" db="EMBL/GenBank/DDBJ databases">
        <title>Massive genome expansion in bonnet fungi (Mycena s.s.) driven by repeated elements and novel gene families across ecological guilds.</title>
        <authorList>
            <consortium name="Lawrence Berkeley National Laboratory"/>
            <person name="Harder C.B."/>
            <person name="Miyauchi S."/>
            <person name="Viragh M."/>
            <person name="Kuo A."/>
            <person name="Thoen E."/>
            <person name="Andreopoulos B."/>
            <person name="Lu D."/>
            <person name="Skrede I."/>
            <person name="Drula E."/>
            <person name="Henrissat B."/>
            <person name="Morin E."/>
            <person name="Kohler A."/>
            <person name="Barry K."/>
            <person name="LaButti K."/>
            <person name="Morin E."/>
            <person name="Salamov A."/>
            <person name="Lipzen A."/>
            <person name="Mereny Z."/>
            <person name="Hegedus B."/>
            <person name="Baldrian P."/>
            <person name="Stursova M."/>
            <person name="Weitz H."/>
            <person name="Taylor A."/>
            <person name="Grigoriev I.V."/>
            <person name="Nagy L.G."/>
            <person name="Martin F."/>
            <person name="Kauserud H."/>
        </authorList>
    </citation>
    <scope>NUCLEOTIDE SEQUENCE</scope>
    <source>
        <strain evidence="4">9284</strain>
    </source>
</reference>
<evidence type="ECO:0000256" key="2">
    <source>
        <dbReference type="SAM" id="MobiDB-lite"/>
    </source>
</evidence>
<keyword evidence="1" id="KW-0862">Zinc</keyword>
<dbReference type="Proteomes" id="UP001221142">
    <property type="component" value="Unassembled WGS sequence"/>
</dbReference>
<feature type="compositionally biased region" description="Basic and acidic residues" evidence="2">
    <location>
        <begin position="144"/>
        <end position="161"/>
    </location>
</feature>
<sequence>MENKVHCAHCNLHFPDVEARGTHVESSSKHPSCEPCGRRFLNEHSLRVHLECASTHRDDNGDGEEDLHGDDVLLAWSANSDESDSSSFFEDYWSSESEMEMDSSSSATSDSGSELDSERDEGDSIHNDGMIFLAGSQPDWEYRDMLLEKQADGGGRGDFDSTKGSFSRLVRT</sequence>
<comment type="caution">
    <text evidence="4">The sequence shown here is derived from an EMBL/GenBank/DDBJ whole genome shotgun (WGS) entry which is preliminary data.</text>
</comment>
<dbReference type="PROSITE" id="PS50157">
    <property type="entry name" value="ZINC_FINGER_C2H2_2"/>
    <property type="match status" value="1"/>
</dbReference>